<feature type="disulfide bond" evidence="40">
    <location>
        <begin position="1428"/>
        <end position="1437"/>
    </location>
</feature>
<dbReference type="SUPFAM" id="SSF49899">
    <property type="entry name" value="Concanavalin A-like lectins/glucanases"/>
    <property type="match status" value="1"/>
</dbReference>
<evidence type="ECO:0000256" key="33">
    <source>
        <dbReference type="ARBA" id="ARBA00048004"/>
    </source>
</evidence>
<feature type="domain" description="EGF-like" evidence="41">
    <location>
        <begin position="876"/>
        <end position="913"/>
    </location>
</feature>
<evidence type="ECO:0000256" key="15">
    <source>
        <dbReference type="ARBA" id="ARBA00023180"/>
    </source>
</evidence>
<dbReference type="CDD" id="cd00054">
    <property type="entry name" value="EGF_CA"/>
    <property type="match status" value="13"/>
</dbReference>
<evidence type="ECO:0000256" key="6">
    <source>
        <dbReference type="ARBA" id="ARBA00022490"/>
    </source>
</evidence>
<evidence type="ECO:0000256" key="8">
    <source>
        <dbReference type="ARBA" id="ARBA00022679"/>
    </source>
</evidence>
<dbReference type="InterPro" id="IPR020616">
    <property type="entry name" value="Thiolase_N"/>
</dbReference>
<evidence type="ECO:0000256" key="38">
    <source>
        <dbReference type="ARBA" id="ARBA00049306"/>
    </source>
</evidence>
<protein>
    <recommendedName>
        <fullName evidence="4">Sterol carrier protein 2</fullName>
        <ecNumber evidence="16">2.3.1.155</ecNumber>
        <ecNumber evidence="17">2.3.1.16</ecNumber>
        <ecNumber evidence="3">2.3.1.176</ecNumber>
    </recommendedName>
    <alternativeName>
        <fullName evidence="26">Acetyl-CoA C-myristoyltransferase</fullName>
    </alternativeName>
    <alternativeName>
        <fullName evidence="23">Non-specific lipid-transfer protein</fullName>
    </alternativeName>
    <alternativeName>
        <fullName evidence="27">Propanoyl-CoA C-acyltransferase</fullName>
    </alternativeName>
    <alternativeName>
        <fullName evidence="22">SCP-2/3-oxoacyl-CoA thiolase</fullName>
    </alternativeName>
    <alternativeName>
        <fullName evidence="24">SCP-2/thiolase</fullName>
    </alternativeName>
    <alternativeName>
        <fullName evidence="25">SCP-chi</fullName>
    </alternativeName>
    <alternativeName>
        <fullName evidence="28">Sterol carrier protein X</fullName>
    </alternativeName>
</protein>
<keyword evidence="7 40" id="KW-0245">EGF-like domain</keyword>
<comment type="catalytic activity">
    <reaction evidence="37">
        <text>dodecanoyl-CoA + acetyl-CoA = 3-oxotetradecanoyl-CoA + CoA</text>
        <dbReference type="Rhea" id="RHEA:31091"/>
        <dbReference type="ChEBI" id="CHEBI:57287"/>
        <dbReference type="ChEBI" id="CHEBI:57288"/>
        <dbReference type="ChEBI" id="CHEBI:57375"/>
        <dbReference type="ChEBI" id="CHEBI:62543"/>
    </reaction>
    <physiologicalReaction direction="right-to-left" evidence="37">
        <dbReference type="Rhea" id="RHEA:31093"/>
    </physiologicalReaction>
</comment>
<evidence type="ECO:0000256" key="34">
    <source>
        <dbReference type="ARBA" id="ARBA00048553"/>
    </source>
</evidence>
<feature type="disulfide bond" evidence="40">
    <location>
        <begin position="864"/>
        <end position="873"/>
    </location>
</feature>
<comment type="catalytic activity">
    <reaction evidence="36">
        <text>hexadecanoyl-CoA + acetyl-CoA = 3-oxooctadecanoyl-CoA + CoA</text>
        <dbReference type="Rhea" id="RHEA:35279"/>
        <dbReference type="ChEBI" id="CHEBI:57287"/>
        <dbReference type="ChEBI" id="CHEBI:57288"/>
        <dbReference type="ChEBI" id="CHEBI:57379"/>
        <dbReference type="ChEBI" id="CHEBI:71407"/>
    </reaction>
    <physiologicalReaction direction="right-to-left" evidence="36">
        <dbReference type="Rhea" id="RHEA:35281"/>
    </physiologicalReaction>
</comment>
<feature type="domain" description="EGF-like" evidence="41">
    <location>
        <begin position="1245"/>
        <end position="1281"/>
    </location>
</feature>
<keyword evidence="5" id="KW-0813">Transport</keyword>
<dbReference type="CDD" id="cd00110">
    <property type="entry name" value="LamG"/>
    <property type="match status" value="1"/>
</dbReference>
<dbReference type="EC" id="2.3.1.176" evidence="3"/>
<dbReference type="Proteomes" id="UP001162164">
    <property type="component" value="Unassembled WGS sequence"/>
</dbReference>
<dbReference type="SMART" id="SM00179">
    <property type="entry name" value="EGF_CA"/>
    <property type="match status" value="15"/>
</dbReference>
<dbReference type="SUPFAM" id="SSF57184">
    <property type="entry name" value="Growth factor receptor domain"/>
    <property type="match status" value="2"/>
</dbReference>
<feature type="domain" description="EGF-like" evidence="41">
    <location>
        <begin position="1364"/>
        <end position="1400"/>
    </location>
</feature>
<keyword evidence="11" id="KW-0443">Lipid metabolism</keyword>
<dbReference type="InterPro" id="IPR000152">
    <property type="entry name" value="EGF-type_Asp/Asn_hydroxyl_site"/>
</dbReference>
<dbReference type="PROSITE" id="PS00022">
    <property type="entry name" value="EGF_1"/>
    <property type="match status" value="13"/>
</dbReference>
<dbReference type="InterPro" id="IPR009030">
    <property type="entry name" value="Growth_fac_rcpt_cys_sf"/>
</dbReference>
<keyword evidence="9" id="KW-0677">Repeat</keyword>
<evidence type="ECO:0000256" key="14">
    <source>
        <dbReference type="ARBA" id="ARBA00023157"/>
    </source>
</evidence>
<evidence type="ECO:0000259" key="41">
    <source>
        <dbReference type="PROSITE" id="PS50026"/>
    </source>
</evidence>
<feature type="domain" description="EGF-like" evidence="41">
    <location>
        <begin position="1402"/>
        <end position="1438"/>
    </location>
</feature>
<evidence type="ECO:0000256" key="24">
    <source>
        <dbReference type="ARBA" id="ARBA00031275"/>
    </source>
</evidence>
<feature type="disulfide bond" evidence="40">
    <location>
        <begin position="779"/>
        <end position="788"/>
    </location>
</feature>
<evidence type="ECO:0000256" key="19">
    <source>
        <dbReference type="ARBA" id="ARBA00024509"/>
    </source>
</evidence>
<dbReference type="PANTHER" id="PTHR12916:SF9">
    <property type="entry name" value="NEUROGENIC LOCUS NOTCH HOMOLOG PROTEIN 1-RELATED"/>
    <property type="match status" value="1"/>
</dbReference>
<keyword evidence="10" id="KW-0445">Lipid transport</keyword>
<dbReference type="PROSITE" id="PS01186">
    <property type="entry name" value="EGF_2"/>
    <property type="match status" value="7"/>
</dbReference>
<evidence type="ECO:0000256" key="10">
    <source>
        <dbReference type="ARBA" id="ARBA00023055"/>
    </source>
</evidence>
<evidence type="ECO:0000256" key="28">
    <source>
        <dbReference type="ARBA" id="ARBA00033178"/>
    </source>
</evidence>
<evidence type="ECO:0000256" key="32">
    <source>
        <dbReference type="ARBA" id="ARBA00048001"/>
    </source>
</evidence>
<comment type="caution">
    <text evidence="40">Lacks conserved residue(s) required for the propagation of feature annotation.</text>
</comment>
<comment type="catalytic activity">
    <reaction evidence="35">
        <text>an acyl-CoA + acetyl-CoA = a 3-oxoacyl-CoA + CoA</text>
        <dbReference type="Rhea" id="RHEA:21564"/>
        <dbReference type="ChEBI" id="CHEBI:57287"/>
        <dbReference type="ChEBI" id="CHEBI:57288"/>
        <dbReference type="ChEBI" id="CHEBI:58342"/>
        <dbReference type="ChEBI" id="CHEBI:90726"/>
        <dbReference type="EC" id="2.3.1.16"/>
    </reaction>
    <physiologicalReaction direction="right-to-left" evidence="35">
        <dbReference type="Rhea" id="RHEA:21566"/>
    </physiologicalReaction>
</comment>
<feature type="disulfide bond" evidence="40">
    <location>
        <begin position="1271"/>
        <end position="1280"/>
    </location>
</feature>
<feature type="disulfide bond" evidence="40">
    <location>
        <begin position="1287"/>
        <end position="1297"/>
    </location>
</feature>
<comment type="catalytic activity">
    <reaction evidence="38">
        <text>3-oxohexadecanedioyl-CoA + CoA = tetradecanedioyl-CoA + acetyl-CoA</text>
        <dbReference type="Rhea" id="RHEA:40343"/>
        <dbReference type="ChEBI" id="CHEBI:57287"/>
        <dbReference type="ChEBI" id="CHEBI:57288"/>
        <dbReference type="ChEBI" id="CHEBI:77081"/>
        <dbReference type="ChEBI" id="CHEBI:77084"/>
    </reaction>
    <physiologicalReaction direction="left-to-right" evidence="38">
        <dbReference type="Rhea" id="RHEA:40344"/>
    </physiologicalReaction>
</comment>
<evidence type="ECO:0000256" key="39">
    <source>
        <dbReference type="ARBA" id="ARBA00049542"/>
    </source>
</evidence>
<comment type="catalytic activity">
    <reaction evidence="18">
        <text>propanoyl-CoA + tetradecanoyl-CoA = 3-oxo-2-methylhexadecanoyl-CoA + CoA</text>
        <dbReference type="Rhea" id="RHEA:46344"/>
        <dbReference type="ChEBI" id="CHEBI:57287"/>
        <dbReference type="ChEBI" id="CHEBI:57385"/>
        <dbReference type="ChEBI" id="CHEBI:57392"/>
        <dbReference type="ChEBI" id="CHEBI:86042"/>
    </reaction>
    <physiologicalReaction direction="right-to-left" evidence="18">
        <dbReference type="Rhea" id="RHEA:46346"/>
    </physiologicalReaction>
</comment>
<dbReference type="InterPro" id="IPR018097">
    <property type="entry name" value="EGF_Ca-bd_CS"/>
</dbReference>
<comment type="subcellular location">
    <subcellularLocation>
        <location evidence="2">Cytoplasm</location>
    </subcellularLocation>
    <subcellularLocation>
        <location evidence="1">Peroxisome</location>
    </subcellularLocation>
</comment>
<dbReference type="SUPFAM" id="SSF57196">
    <property type="entry name" value="EGF/Laminin"/>
    <property type="match status" value="10"/>
</dbReference>
<comment type="catalytic activity">
    <reaction evidence="33">
        <text>decanoyl-CoA + acetyl-CoA = 3-oxododecanoyl-CoA + CoA</text>
        <dbReference type="Rhea" id="RHEA:31183"/>
        <dbReference type="ChEBI" id="CHEBI:57287"/>
        <dbReference type="ChEBI" id="CHEBI:57288"/>
        <dbReference type="ChEBI" id="CHEBI:61430"/>
        <dbReference type="ChEBI" id="CHEBI:62615"/>
    </reaction>
    <physiologicalReaction direction="right-to-left" evidence="33">
        <dbReference type="Rhea" id="RHEA:31185"/>
    </physiologicalReaction>
</comment>
<feature type="domain" description="EGF-like" evidence="41">
    <location>
        <begin position="1110"/>
        <end position="1146"/>
    </location>
</feature>
<evidence type="ECO:0000313" key="42">
    <source>
        <dbReference type="EMBL" id="KAJ8978001.1"/>
    </source>
</evidence>
<evidence type="ECO:0000256" key="36">
    <source>
        <dbReference type="ARBA" id="ARBA00049268"/>
    </source>
</evidence>
<reference evidence="42" key="1">
    <citation type="journal article" date="2023" name="Insect Mol. Biol.">
        <title>Genome sequencing provides insights into the evolution of gene families encoding plant cell wall-degrading enzymes in longhorned beetles.</title>
        <authorList>
            <person name="Shin N.R."/>
            <person name="Okamura Y."/>
            <person name="Kirsch R."/>
            <person name="Pauchet Y."/>
        </authorList>
    </citation>
    <scope>NUCLEOTIDE SEQUENCE</scope>
    <source>
        <strain evidence="42">MMC_N1</strain>
    </source>
</reference>
<evidence type="ECO:0000256" key="30">
    <source>
        <dbReference type="ARBA" id="ARBA00045994"/>
    </source>
</evidence>
<feature type="domain" description="EGF-like" evidence="41">
    <location>
        <begin position="1283"/>
        <end position="1323"/>
    </location>
</feature>
<comment type="catalytic activity">
    <reaction evidence="31">
        <text>tetradecanoyl-CoA + acetyl-CoA = 3-oxohexadecanoyl-CoA + CoA</text>
        <dbReference type="Rhea" id="RHEA:18161"/>
        <dbReference type="ChEBI" id="CHEBI:57287"/>
        <dbReference type="ChEBI" id="CHEBI:57288"/>
        <dbReference type="ChEBI" id="CHEBI:57349"/>
        <dbReference type="ChEBI" id="CHEBI:57385"/>
        <dbReference type="EC" id="2.3.1.155"/>
    </reaction>
    <physiologicalReaction direction="right-to-left" evidence="31">
        <dbReference type="Rhea" id="RHEA:18163"/>
    </physiologicalReaction>
</comment>
<dbReference type="PROSITE" id="PS00098">
    <property type="entry name" value="THIOLASE_1"/>
    <property type="match status" value="1"/>
</dbReference>
<gene>
    <name evidence="42" type="ORF">NQ317_004546</name>
</gene>
<proteinExistence type="predicted"/>
<feature type="domain" description="EGF-like" evidence="41">
    <location>
        <begin position="1148"/>
        <end position="1184"/>
    </location>
</feature>
<feature type="disulfide bond" evidence="40">
    <location>
        <begin position="1136"/>
        <end position="1145"/>
    </location>
</feature>
<dbReference type="InterPro" id="IPR055140">
    <property type="entry name" value="Thiolase_C_2"/>
</dbReference>
<dbReference type="EC" id="2.3.1.155" evidence="16"/>
<feature type="disulfide bond" evidence="40">
    <location>
        <begin position="1390"/>
        <end position="1399"/>
    </location>
</feature>
<feature type="domain" description="EGF-like" evidence="41">
    <location>
        <begin position="958"/>
        <end position="994"/>
    </location>
</feature>
<dbReference type="SUPFAM" id="SSF53901">
    <property type="entry name" value="Thiolase-like"/>
    <property type="match status" value="2"/>
</dbReference>
<keyword evidence="8" id="KW-0808">Transferase</keyword>
<comment type="catalytic activity">
    <reaction evidence="20">
        <text>3-oxo-(9Z-octadecenoyl)-CoA + CoA = (7Z)-hexadecenoyl-CoA + acetyl-CoA</text>
        <dbReference type="Rhea" id="RHEA:47400"/>
        <dbReference type="ChEBI" id="CHEBI:57287"/>
        <dbReference type="ChEBI" id="CHEBI:57288"/>
        <dbReference type="ChEBI" id="CHEBI:87695"/>
        <dbReference type="ChEBI" id="CHEBI:87698"/>
    </reaction>
    <physiologicalReaction direction="left-to-right" evidence="20">
        <dbReference type="Rhea" id="RHEA:47401"/>
    </physiologicalReaction>
</comment>
<evidence type="ECO:0000256" key="26">
    <source>
        <dbReference type="ARBA" id="ARBA00032093"/>
    </source>
</evidence>
<dbReference type="Pfam" id="PF22691">
    <property type="entry name" value="Thiolase_C_1"/>
    <property type="match status" value="1"/>
</dbReference>
<dbReference type="InterPro" id="IPR036527">
    <property type="entry name" value="SCP2_sterol-bd_dom_sf"/>
</dbReference>
<evidence type="ECO:0000256" key="20">
    <source>
        <dbReference type="ARBA" id="ARBA00024514"/>
    </source>
</evidence>
<evidence type="ECO:0000256" key="16">
    <source>
        <dbReference type="ARBA" id="ARBA00024058"/>
    </source>
</evidence>
<keyword evidence="13" id="KW-0576">Peroxisome</keyword>
<evidence type="ECO:0000256" key="23">
    <source>
        <dbReference type="ARBA" id="ARBA00030851"/>
    </source>
</evidence>
<feature type="disulfide bond" evidence="40">
    <location>
        <begin position="1212"/>
        <end position="1221"/>
    </location>
</feature>
<evidence type="ECO:0000256" key="5">
    <source>
        <dbReference type="ARBA" id="ARBA00022448"/>
    </source>
</evidence>
<comment type="catalytic activity">
    <reaction evidence="34">
        <text>butanoyl-CoA + acetyl-CoA = 3-oxohexanoyl-CoA + CoA</text>
        <dbReference type="Rhea" id="RHEA:31111"/>
        <dbReference type="ChEBI" id="CHEBI:57287"/>
        <dbReference type="ChEBI" id="CHEBI:57288"/>
        <dbReference type="ChEBI" id="CHEBI:57371"/>
        <dbReference type="ChEBI" id="CHEBI:62418"/>
    </reaction>
    <physiologicalReaction direction="right-to-left" evidence="34">
        <dbReference type="Rhea" id="RHEA:31113"/>
    </physiologicalReaction>
</comment>
<feature type="disulfide bond" evidence="40">
    <location>
        <begin position="1292"/>
        <end position="1309"/>
    </location>
</feature>
<keyword evidence="14 40" id="KW-1015">Disulfide bond</keyword>
<feature type="domain" description="EGF-like" evidence="41">
    <location>
        <begin position="836"/>
        <end position="874"/>
    </location>
</feature>
<dbReference type="InterPro" id="IPR049883">
    <property type="entry name" value="NOTCH1_EGF-like"/>
</dbReference>
<dbReference type="InterPro" id="IPR013032">
    <property type="entry name" value="EGF-like_CS"/>
</dbReference>
<evidence type="ECO:0000256" key="9">
    <source>
        <dbReference type="ARBA" id="ARBA00022737"/>
    </source>
</evidence>
<evidence type="ECO:0000256" key="31">
    <source>
        <dbReference type="ARBA" id="ARBA00047485"/>
    </source>
</evidence>
<evidence type="ECO:0000313" key="43">
    <source>
        <dbReference type="Proteomes" id="UP001162164"/>
    </source>
</evidence>
<dbReference type="InterPro" id="IPR020615">
    <property type="entry name" value="Thiolase_acyl_enz_int_AS"/>
</dbReference>
<organism evidence="42 43">
    <name type="scientific">Molorchus minor</name>
    <dbReference type="NCBI Taxonomy" id="1323400"/>
    <lineage>
        <taxon>Eukaryota</taxon>
        <taxon>Metazoa</taxon>
        <taxon>Ecdysozoa</taxon>
        <taxon>Arthropoda</taxon>
        <taxon>Hexapoda</taxon>
        <taxon>Insecta</taxon>
        <taxon>Pterygota</taxon>
        <taxon>Neoptera</taxon>
        <taxon>Endopterygota</taxon>
        <taxon>Coleoptera</taxon>
        <taxon>Polyphaga</taxon>
        <taxon>Cucujiformia</taxon>
        <taxon>Chrysomeloidea</taxon>
        <taxon>Cerambycidae</taxon>
        <taxon>Lamiinae</taxon>
        <taxon>Monochamini</taxon>
        <taxon>Molorchus</taxon>
    </lineage>
</organism>
<dbReference type="InterPro" id="IPR013320">
    <property type="entry name" value="ConA-like_dom_sf"/>
</dbReference>
<evidence type="ECO:0000256" key="2">
    <source>
        <dbReference type="ARBA" id="ARBA00004496"/>
    </source>
</evidence>
<feature type="domain" description="EGF-like" evidence="41">
    <location>
        <begin position="1038"/>
        <end position="1074"/>
    </location>
</feature>
<keyword evidence="6" id="KW-0963">Cytoplasm</keyword>
<dbReference type="PROSITE" id="PS50026">
    <property type="entry name" value="EGF_3"/>
    <property type="match status" value="16"/>
</dbReference>
<comment type="caution">
    <text evidence="42">The sequence shown here is derived from an EMBL/GenBank/DDBJ whole genome shotgun (WGS) entry which is preliminary data.</text>
</comment>
<dbReference type="PRINTS" id="PR00010">
    <property type="entry name" value="EGFBLOOD"/>
</dbReference>
<evidence type="ECO:0000256" key="11">
    <source>
        <dbReference type="ARBA" id="ARBA00023098"/>
    </source>
</evidence>
<dbReference type="Pfam" id="PF00008">
    <property type="entry name" value="EGF"/>
    <property type="match status" value="9"/>
</dbReference>
<keyword evidence="15" id="KW-0325">Glycoprotein</keyword>
<dbReference type="Pfam" id="PF12661">
    <property type="entry name" value="hEGF"/>
    <property type="match status" value="3"/>
</dbReference>
<dbReference type="Pfam" id="PF02036">
    <property type="entry name" value="SCP2"/>
    <property type="match status" value="1"/>
</dbReference>
<comment type="function">
    <text evidence="30">Plays a crucial role in the peroxisomal oxidation of branched-chain fatty acids. Catalyzes the last step of the peroxisomal beta-oxidation of branched chain fatty acids and the side chain of the bile acid intermediates di- and trihydroxycoprostanic acids (DHCA and THCA). Also active with medium and long straight chain 3-oxoacyl-CoAs. Stimulates the microsomal conversion of 7-dehydrocholesterol to cholesterol and transfers phosphatidylcholine and 7-dehydrocholesterol between membrances, in vitro. Isoforms SCP2 and SCPx cooperate in peroxisomal oxidation of certain naturally occurring tetramethyl-branched fatty acyl-CoAs.</text>
</comment>
<feature type="domain" description="EGF-like" evidence="41">
    <location>
        <begin position="1325"/>
        <end position="1362"/>
    </location>
</feature>
<feature type="domain" description="EGF-like" evidence="41">
    <location>
        <begin position="1440"/>
        <end position="1477"/>
    </location>
</feature>
<dbReference type="CDD" id="cd00829">
    <property type="entry name" value="SCP-x_thiolase"/>
    <property type="match status" value="1"/>
</dbReference>
<comment type="catalytic activity">
    <reaction evidence="21">
        <text>7-dehydrocholesterol(in) = 7-dehydrocholesterol(out)</text>
        <dbReference type="Rhea" id="RHEA:62960"/>
        <dbReference type="ChEBI" id="CHEBI:17759"/>
    </reaction>
</comment>
<evidence type="ECO:0000256" key="3">
    <source>
        <dbReference type="ARBA" id="ARBA00012352"/>
    </source>
</evidence>
<sequence length="1598" mass="174240">MELLRNWTFRFTFLYAGRGLTTICVRGEYGKIPKSPDMRNSKSKSDNVANSTLARTSTSFAGARGPKIRHGKMVRVFVVGVGMTKFEKPGKRADDYPDWGKEAITAALDDARVKMSEVELATAGYVYGDSTSGQRVIYEVGMTGIPIFNVNNNCSTGSSALMLAKELVESGKYDCALAVGFEKMERGSLSSKFNDRTNPMDKHVEAMADLATLAPAPVTAQMFGNAAIEHMKKYGTRPEHFAKIAYKNHKHSVNNPKSQFRDEYSLKQILDSPQIFGPLTKLQCCPTSDGAAAAILVSERFVRSHGLESQAVEILGMEMSTDLPSTFLEQSHMKIVGYDMSKHAADRLYRKTNKNPGDVQVVELHDCFSANELITYEALGLCPPGGAGAFIDRGDNTYGGKYVVNPSGGLISKGHPLGATGLAQCAELCWQLRGEAGPRQVPRAQLALQHNIGLGGAVVVALYQLGFPEYRNRNIAILQQAMDEDEDGLIEKHRAIYGLKVVNAKGETGFWVINCKTGKGKIEFNGKDKPDVTFIVKDSDVMELLTGKIPPQKAFFPGSALFLIMDSYAYTSAPYTGPSNQSEAYFNGSSYVRLQTTISLKKQTGLSFRTCYGGSLFSQQQNDDLIELSVDTDGIVFLARTDGKTYDFKILGNFLNNHWHTVFLQYRLGNLTIDVDGETHLIANSSFRNDLLVSPGLYNEGAAVPLIGKHFNGCLLEGPSIVFDATVSSSHNVVFGPCPIPYDSCIPRERIAGFDYCLTEPCMRHGTCVSGQNSYTCVCLPRYTGKNCEIDLGNPCEKTPPVCKNSGTCKAEPVGDFTCVCATGFTGKRCEHELKVHPLCSHNPCLNGGSCDYDFEEDQVECHCKSGFAGQNCEINIDECTPNPCLSGGVCTDGFNNFTCDCSHTGYKGRICEVNINECLANPCLNQGNLFRHVRFVYVSVFAGFRREELPIYTILPNVDECSSQPCFNNGICVSRSGGYECRCLPDFLGDHCEIEQGQQRQCDPTSCPPYADCVDTGSTLACACKPEYPGEYPNCNVDTMCANNPCTNGGICTPFKGSYNCTCLPGFAGPACEFCDASRCKNNTFCTNQPSIANCMYADEWPGVRTCGTQSRCVAKPCQHATACQDYLGGYYCTCEPGWTGLNCDILVGLCSNHPCPNHSTCHDNGSQFFCLCPPGLKGRICQIDIDECASNPCMNGGSCIDKVNSFLCQCPDQWMGTVCEKPYDVCELHPVSPDSRGETCETNIDDCEDASCPPGKVCVDLVNNYECQCPPGFAGKDCSTDVDPCAKEPCHNGTCVVTDSVNYKFTCDCDAGFAGTVPFCNQDIDECVLSPKICNHGICFNTIGSFQCYCQPGFTGEHCNLDFDECLSMPCRNNATCINQINNYECRCPPGYEGKECSQNIDECLSSPCKWGSTCIDGINEFTCLCPAGLTGKLCETNIDDCESSPCQNRGQCLDGLDMYTCDCTDTGYEGSKITIVTATEGTLEKNCEIDINECESNPCQFNGTCLERSNQTLYNESLTSQFDIELPESFDRPFNYSDAFGYECLCVPGVTGQNCEININECESNPCYNGVCSDKIGGTSASVRKGTRVNTARST</sequence>
<evidence type="ECO:0000256" key="27">
    <source>
        <dbReference type="ARBA" id="ARBA00032316"/>
    </source>
</evidence>
<dbReference type="InterPro" id="IPR001881">
    <property type="entry name" value="EGF-like_Ca-bd_dom"/>
</dbReference>
<comment type="function">
    <text evidence="29">Mediates the transfer of all common phospholipids, cholesterol and gangliosides from the endoplasmic reticulum to the plasma membrane. May play a role in regulating steroidogenesis. Stimulates the microsomal conversion of 7-dehydrocholesterol to cholesterol. Also binds fatty acids and fatty acyl Coenzyme A (CoA) such as phytanoyl-CoA. Involved in the regulation phospholipid synthesis in endoplasmic reticulum enhancing the incorporation of exogenous fatty acid into glycerides. Seems to stimulate the rate-limiting step in phosphatidic acid formation mediated by GPAT3. Isoforms SCP2 and SCPx cooperate in peroxisomal oxidation of certain naturally occurring tetramethyl-branched fatty acyl-CoAs.</text>
</comment>
<evidence type="ECO:0000256" key="22">
    <source>
        <dbReference type="ARBA" id="ARBA00030531"/>
    </source>
</evidence>
<dbReference type="InterPro" id="IPR000742">
    <property type="entry name" value="EGF"/>
</dbReference>
<evidence type="ECO:0000256" key="4">
    <source>
        <dbReference type="ARBA" id="ARBA00014545"/>
    </source>
</evidence>
<evidence type="ECO:0000256" key="13">
    <source>
        <dbReference type="ARBA" id="ARBA00023140"/>
    </source>
</evidence>
<feature type="disulfide bond" evidence="40">
    <location>
        <begin position="984"/>
        <end position="993"/>
    </location>
</feature>
<evidence type="ECO:0000256" key="12">
    <source>
        <dbReference type="ARBA" id="ARBA00023121"/>
    </source>
</evidence>
<comment type="catalytic activity">
    <reaction evidence="32">
        <text>hexanoyl-CoA + acetyl-CoA = 3-oxooctanoyl-CoA + CoA</text>
        <dbReference type="Rhea" id="RHEA:31203"/>
        <dbReference type="ChEBI" id="CHEBI:57287"/>
        <dbReference type="ChEBI" id="CHEBI:57288"/>
        <dbReference type="ChEBI" id="CHEBI:62619"/>
        <dbReference type="ChEBI" id="CHEBI:62620"/>
    </reaction>
    <physiologicalReaction direction="right-to-left" evidence="32">
        <dbReference type="Rhea" id="RHEA:31205"/>
    </physiologicalReaction>
</comment>
<evidence type="ECO:0000256" key="40">
    <source>
        <dbReference type="PROSITE-ProRule" id="PRU00076"/>
    </source>
</evidence>
<dbReference type="Gene3D" id="2.60.120.200">
    <property type="match status" value="1"/>
</dbReference>
<evidence type="ECO:0000256" key="7">
    <source>
        <dbReference type="ARBA" id="ARBA00022536"/>
    </source>
</evidence>
<dbReference type="Gene3D" id="3.30.1050.10">
    <property type="entry name" value="SCP2 sterol-binding domain"/>
    <property type="match status" value="1"/>
</dbReference>
<dbReference type="PANTHER" id="PTHR12916">
    <property type="entry name" value="CYTOCHROME C OXIDASE POLYPEPTIDE VIC-2"/>
    <property type="match status" value="1"/>
</dbReference>
<dbReference type="InterPro" id="IPR016039">
    <property type="entry name" value="Thiolase-like"/>
</dbReference>
<dbReference type="EMBL" id="JAPWTJ010000486">
    <property type="protein sequence ID" value="KAJ8978001.1"/>
    <property type="molecule type" value="Genomic_DNA"/>
</dbReference>
<evidence type="ECO:0000256" key="37">
    <source>
        <dbReference type="ARBA" id="ARBA00049270"/>
    </source>
</evidence>
<evidence type="ECO:0000256" key="18">
    <source>
        <dbReference type="ARBA" id="ARBA00024471"/>
    </source>
</evidence>
<evidence type="ECO:0000256" key="17">
    <source>
        <dbReference type="ARBA" id="ARBA00024073"/>
    </source>
</evidence>
<dbReference type="Gene3D" id="2.10.25.10">
    <property type="entry name" value="Laminin"/>
    <property type="match status" value="16"/>
</dbReference>
<dbReference type="SUPFAM" id="SSF55718">
    <property type="entry name" value="SCP-like"/>
    <property type="match status" value="1"/>
</dbReference>
<feature type="domain" description="EGF-like" evidence="41">
    <location>
        <begin position="753"/>
        <end position="789"/>
    </location>
</feature>
<evidence type="ECO:0000256" key="21">
    <source>
        <dbReference type="ARBA" id="ARBA00029287"/>
    </source>
</evidence>
<evidence type="ECO:0000256" key="35">
    <source>
        <dbReference type="ARBA" id="ARBA00049178"/>
    </source>
</evidence>
<feature type="domain" description="EGF-like" evidence="41">
    <location>
        <begin position="999"/>
        <end position="1037"/>
    </location>
</feature>
<feature type="disulfide bond" evidence="40">
    <location>
        <begin position="1352"/>
        <end position="1361"/>
    </location>
</feature>
<keyword evidence="43" id="KW-1185">Reference proteome</keyword>
<dbReference type="PROSITE" id="PS00010">
    <property type="entry name" value="ASX_HYDROXYL"/>
    <property type="match status" value="9"/>
</dbReference>
<dbReference type="EC" id="2.3.1.16" evidence="17"/>
<evidence type="ECO:0000256" key="25">
    <source>
        <dbReference type="ARBA" id="ARBA00031346"/>
    </source>
</evidence>
<dbReference type="Pfam" id="PF00108">
    <property type="entry name" value="Thiolase_N"/>
    <property type="match status" value="1"/>
</dbReference>
<dbReference type="Gene3D" id="3.40.47.10">
    <property type="match status" value="1"/>
</dbReference>
<name>A0ABQ9JIG6_9CUCU</name>
<feature type="domain" description="EGF-like" evidence="41">
    <location>
        <begin position="792"/>
        <end position="831"/>
    </location>
</feature>
<evidence type="ECO:0000256" key="1">
    <source>
        <dbReference type="ARBA" id="ARBA00004275"/>
    </source>
</evidence>
<feature type="disulfide bond" evidence="40">
    <location>
        <begin position="1174"/>
        <end position="1183"/>
    </location>
</feature>
<keyword evidence="12" id="KW-0446">Lipid-binding</keyword>
<dbReference type="NCBIfam" id="NF006102">
    <property type="entry name" value="PRK08256.1"/>
    <property type="match status" value="1"/>
</dbReference>
<dbReference type="PROSITE" id="PS01187">
    <property type="entry name" value="EGF_CA"/>
    <property type="match status" value="4"/>
</dbReference>
<feature type="disulfide bond" evidence="40">
    <location>
        <begin position="821"/>
        <end position="830"/>
    </location>
</feature>
<comment type="catalytic activity">
    <reaction evidence="19">
        <text>choloyl-CoA + propanoyl-CoA = 3alpha,7alpha,12alpha-trihydroxy-24-oxo-5beta-cholestan-26-oyl-CoA + CoA</text>
        <dbReference type="Rhea" id="RHEA:16865"/>
        <dbReference type="ChEBI" id="CHEBI:57287"/>
        <dbReference type="ChEBI" id="CHEBI:57373"/>
        <dbReference type="ChEBI" id="CHEBI:57392"/>
        <dbReference type="ChEBI" id="CHEBI:58507"/>
        <dbReference type="EC" id="2.3.1.176"/>
    </reaction>
    <physiologicalReaction direction="right-to-left" evidence="19">
        <dbReference type="Rhea" id="RHEA:16867"/>
    </physiologicalReaction>
</comment>
<evidence type="ECO:0000256" key="29">
    <source>
        <dbReference type="ARBA" id="ARBA00045738"/>
    </source>
</evidence>
<dbReference type="Pfam" id="PF07645">
    <property type="entry name" value="EGF_CA"/>
    <property type="match status" value="1"/>
</dbReference>
<dbReference type="InterPro" id="IPR020613">
    <property type="entry name" value="Thiolase_CS"/>
</dbReference>
<dbReference type="PROSITE" id="PS00737">
    <property type="entry name" value="THIOLASE_2"/>
    <property type="match status" value="1"/>
</dbReference>
<feature type="disulfide bond" evidence="40">
    <location>
        <begin position="1064"/>
        <end position="1073"/>
    </location>
</feature>
<accession>A0ABQ9JIG6</accession>
<comment type="catalytic activity">
    <reaction evidence="39">
        <text>octanoyl-CoA + acetyl-CoA = 3-oxodecanoyl-CoA + CoA</text>
        <dbReference type="Rhea" id="RHEA:31087"/>
        <dbReference type="ChEBI" id="CHEBI:57287"/>
        <dbReference type="ChEBI" id="CHEBI:57288"/>
        <dbReference type="ChEBI" id="CHEBI:57386"/>
        <dbReference type="ChEBI" id="CHEBI:62548"/>
    </reaction>
    <physiologicalReaction direction="right-to-left" evidence="39">
        <dbReference type="Rhea" id="RHEA:31089"/>
    </physiologicalReaction>
</comment>
<dbReference type="InterPro" id="IPR003033">
    <property type="entry name" value="SCP2_sterol-bd_dom"/>
</dbReference>
<feature type="domain" description="EGF-like" evidence="41">
    <location>
        <begin position="1186"/>
        <end position="1222"/>
    </location>
</feature>
<dbReference type="SMART" id="SM00181">
    <property type="entry name" value="EGF"/>
    <property type="match status" value="17"/>
</dbReference>
<dbReference type="InterPro" id="IPR001791">
    <property type="entry name" value="Laminin_G"/>
</dbReference>
<feature type="disulfide bond" evidence="40">
    <location>
        <begin position="845"/>
        <end position="862"/>
    </location>
</feature>